<evidence type="ECO:0000313" key="2">
    <source>
        <dbReference type="Proteomes" id="UP000000845"/>
    </source>
</evidence>
<dbReference type="Proteomes" id="UP000000845">
    <property type="component" value="Chromosome"/>
</dbReference>
<dbReference type="EMBL" id="CP001739">
    <property type="protein sequence ID" value="ACZ07747.1"/>
    <property type="molecule type" value="Genomic_DNA"/>
</dbReference>
<gene>
    <name evidence="1" type="ordered locus">Sterm_0875</name>
</gene>
<dbReference type="KEGG" id="str:Sterm_0875"/>
<name>D1AR59_SEBTE</name>
<sequence>MYREDKLNEILERFPHMYNIDIGSNNEFLINSIYEEIRSLNQAIYDLSKVIDVENANGVWLDNIGRIFNVVRETGEDDESYRIRILAYWLTVSRNATTEIIIKFLMSAIEDETNLFKYENGIGEITIILNKKLRAEIKNTIEKSLLDIKAAGVNLNLFFQYKMQVGSYICGISQAGTEIQLYIEEILIDDIFQNKGYETNISKSGVIGMEGIY</sequence>
<evidence type="ECO:0000313" key="1">
    <source>
        <dbReference type="EMBL" id="ACZ07747.1"/>
    </source>
</evidence>
<reference evidence="1 2" key="2">
    <citation type="journal article" date="2010" name="Stand. Genomic Sci.">
        <title>Complete genome sequence of Sebaldella termitidis type strain (NCTC 11300).</title>
        <authorList>
            <person name="Harmon-Smith M."/>
            <person name="Celia L."/>
            <person name="Chertkov O."/>
            <person name="Lapidus A."/>
            <person name="Copeland A."/>
            <person name="Glavina Del Rio T."/>
            <person name="Nolan M."/>
            <person name="Lucas S."/>
            <person name="Tice H."/>
            <person name="Cheng J.F."/>
            <person name="Han C."/>
            <person name="Detter J.C."/>
            <person name="Bruce D."/>
            <person name="Goodwin L."/>
            <person name="Pitluck S."/>
            <person name="Pati A."/>
            <person name="Liolios K."/>
            <person name="Ivanova N."/>
            <person name="Mavromatis K."/>
            <person name="Mikhailova N."/>
            <person name="Chen A."/>
            <person name="Palaniappan K."/>
            <person name="Land M."/>
            <person name="Hauser L."/>
            <person name="Chang Y.J."/>
            <person name="Jeffries C.D."/>
            <person name="Brettin T."/>
            <person name="Goker M."/>
            <person name="Beck B."/>
            <person name="Bristow J."/>
            <person name="Eisen J.A."/>
            <person name="Markowitz V."/>
            <person name="Hugenholtz P."/>
            <person name="Kyrpides N.C."/>
            <person name="Klenk H.P."/>
            <person name="Chen F."/>
        </authorList>
    </citation>
    <scope>NUCLEOTIDE SEQUENCE [LARGE SCALE GENOMIC DNA]</scope>
    <source>
        <strain evidence="2">ATCC 33386 / NCTC 11300</strain>
    </source>
</reference>
<dbReference type="AlphaFoldDB" id="D1AR59"/>
<dbReference type="HOGENOM" id="CLU_1293569_0_0_0"/>
<accession>D1AR59</accession>
<protein>
    <submittedName>
        <fullName evidence="1">Uncharacterized protein</fullName>
    </submittedName>
</protein>
<keyword evidence="2" id="KW-1185">Reference proteome</keyword>
<proteinExistence type="predicted"/>
<dbReference type="STRING" id="526218.Sterm_0875"/>
<dbReference type="RefSeq" id="WP_012860343.1">
    <property type="nucleotide sequence ID" value="NC_013517.1"/>
</dbReference>
<dbReference type="eggNOG" id="ENOG503412I">
    <property type="taxonomic scope" value="Bacteria"/>
</dbReference>
<organism evidence="1 2">
    <name type="scientific">Sebaldella termitidis (strain ATCC 33386 / NCTC 11300)</name>
    <dbReference type="NCBI Taxonomy" id="526218"/>
    <lineage>
        <taxon>Bacteria</taxon>
        <taxon>Fusobacteriati</taxon>
        <taxon>Fusobacteriota</taxon>
        <taxon>Fusobacteriia</taxon>
        <taxon>Fusobacteriales</taxon>
        <taxon>Leptotrichiaceae</taxon>
        <taxon>Sebaldella</taxon>
    </lineage>
</organism>
<reference evidence="2" key="1">
    <citation type="submission" date="2009-09" db="EMBL/GenBank/DDBJ databases">
        <title>The complete chromosome of Sebaldella termitidis ATCC 33386.</title>
        <authorList>
            <consortium name="US DOE Joint Genome Institute (JGI-PGF)"/>
            <person name="Lucas S."/>
            <person name="Copeland A."/>
            <person name="Lapidus A."/>
            <person name="Glavina del Rio T."/>
            <person name="Dalin E."/>
            <person name="Tice H."/>
            <person name="Bruce D."/>
            <person name="Goodwin L."/>
            <person name="Pitluck S."/>
            <person name="Kyrpides N."/>
            <person name="Mavromatis K."/>
            <person name="Ivanova N."/>
            <person name="Mikhailova N."/>
            <person name="Sims D."/>
            <person name="Meincke L."/>
            <person name="Brettin T."/>
            <person name="Detter J.C."/>
            <person name="Han C."/>
            <person name="Larimer F."/>
            <person name="Land M."/>
            <person name="Hauser L."/>
            <person name="Markowitz V."/>
            <person name="Cheng J.F."/>
            <person name="Hugenholtz P."/>
            <person name="Woyke T."/>
            <person name="Wu D."/>
            <person name="Eisen J.A."/>
        </authorList>
    </citation>
    <scope>NUCLEOTIDE SEQUENCE [LARGE SCALE GENOMIC DNA]</scope>
    <source>
        <strain evidence="2">ATCC 33386 / NCTC 11300</strain>
    </source>
</reference>